<dbReference type="InterPro" id="IPR001245">
    <property type="entry name" value="Ser-Thr/Tyr_kinase_cat_dom"/>
</dbReference>
<gene>
    <name evidence="2" type="ORF">HHK36_017229</name>
</gene>
<dbReference type="Proteomes" id="UP000655225">
    <property type="component" value="Unassembled WGS sequence"/>
</dbReference>
<organism evidence="2 3">
    <name type="scientific">Tetracentron sinense</name>
    <name type="common">Spur-leaf</name>
    <dbReference type="NCBI Taxonomy" id="13715"/>
    <lineage>
        <taxon>Eukaryota</taxon>
        <taxon>Viridiplantae</taxon>
        <taxon>Streptophyta</taxon>
        <taxon>Embryophyta</taxon>
        <taxon>Tracheophyta</taxon>
        <taxon>Spermatophyta</taxon>
        <taxon>Magnoliopsida</taxon>
        <taxon>Trochodendrales</taxon>
        <taxon>Trochodendraceae</taxon>
        <taxon>Tetracentron</taxon>
    </lineage>
</organism>
<dbReference type="SUPFAM" id="SSF56112">
    <property type="entry name" value="Protein kinase-like (PK-like)"/>
    <property type="match status" value="1"/>
</dbReference>
<accession>A0A834Z7N2</accession>
<dbReference type="AlphaFoldDB" id="A0A834Z7N2"/>
<evidence type="ECO:0000259" key="1">
    <source>
        <dbReference type="PROSITE" id="PS50011"/>
    </source>
</evidence>
<proteinExistence type="predicted"/>
<dbReference type="Gene3D" id="1.10.510.10">
    <property type="entry name" value="Transferase(Phosphotransferase) domain 1"/>
    <property type="match status" value="1"/>
</dbReference>
<dbReference type="GO" id="GO:0004672">
    <property type="term" value="F:protein kinase activity"/>
    <property type="evidence" value="ECO:0007669"/>
    <property type="project" value="InterPro"/>
</dbReference>
<protein>
    <recommendedName>
        <fullName evidence="1">Protein kinase domain-containing protein</fullName>
    </recommendedName>
</protein>
<dbReference type="GO" id="GO:0005524">
    <property type="term" value="F:ATP binding"/>
    <property type="evidence" value="ECO:0007669"/>
    <property type="project" value="InterPro"/>
</dbReference>
<evidence type="ECO:0000313" key="3">
    <source>
        <dbReference type="Proteomes" id="UP000655225"/>
    </source>
</evidence>
<sequence length="335" mass="37900">MLEKLATRMGLRDLMKATNNFSEDNIIGFGLGRTGIMYKAMLPNGWFLAVKRFHDSQHFLPQFIAELTTLSRVRHSNSVPLLGFCLDGKEQLLVYKYMSNGNLHDWLHSVESKPKFMEWPLRLRIGIGLARGLSWLHHNCEIRIIHGNINSKCILLDHNFEPKISNFSKAMIMKLECTNSSTNSFVKGYVAPEYAQPVGSSKGDVFSFGTVLLELITGERSTQVCNASASFNGTLVEWITHLLSSTPSGLYDAVDKSMIGKGYDGEIFQLLKVAYNCVQPSPNERPTMFEVYQTLKTVGERYDLKEDPEVLMPTETLSVHCRDEHIEVEIVEEIQ</sequence>
<dbReference type="Gene3D" id="3.30.200.20">
    <property type="entry name" value="Phosphorylase Kinase, domain 1"/>
    <property type="match status" value="1"/>
</dbReference>
<feature type="domain" description="Protein kinase" evidence="1">
    <location>
        <begin position="23"/>
        <end position="298"/>
    </location>
</feature>
<evidence type="ECO:0000313" key="2">
    <source>
        <dbReference type="EMBL" id="KAF8398302.1"/>
    </source>
</evidence>
<dbReference type="OMA" id="HNCEIRI"/>
<dbReference type="PANTHER" id="PTHR48006">
    <property type="entry name" value="LEUCINE-RICH REPEAT-CONTAINING PROTEIN DDB_G0281931-RELATED"/>
    <property type="match status" value="1"/>
</dbReference>
<dbReference type="PANTHER" id="PTHR48006:SF88">
    <property type="entry name" value="LRR RECEPTOR-LIKE KINASE FAMILY PROTEIN"/>
    <property type="match status" value="1"/>
</dbReference>
<comment type="caution">
    <text evidence="2">The sequence shown here is derived from an EMBL/GenBank/DDBJ whole genome shotgun (WGS) entry which is preliminary data.</text>
</comment>
<dbReference type="PROSITE" id="PS50011">
    <property type="entry name" value="PROTEIN_KINASE_DOM"/>
    <property type="match status" value="1"/>
</dbReference>
<dbReference type="InterPro" id="IPR051824">
    <property type="entry name" value="LRR_Rcpt-Like_S/T_Kinase"/>
</dbReference>
<dbReference type="OrthoDB" id="2151624at2759"/>
<dbReference type="InterPro" id="IPR000719">
    <property type="entry name" value="Prot_kinase_dom"/>
</dbReference>
<name>A0A834Z7N2_TETSI</name>
<dbReference type="InterPro" id="IPR011009">
    <property type="entry name" value="Kinase-like_dom_sf"/>
</dbReference>
<keyword evidence="3" id="KW-1185">Reference proteome</keyword>
<reference evidence="2 3" key="1">
    <citation type="submission" date="2020-04" db="EMBL/GenBank/DDBJ databases">
        <title>Plant Genome Project.</title>
        <authorList>
            <person name="Zhang R.-G."/>
        </authorList>
    </citation>
    <scope>NUCLEOTIDE SEQUENCE [LARGE SCALE GENOMIC DNA]</scope>
    <source>
        <strain evidence="2">YNK0</strain>
        <tissue evidence="2">Leaf</tissue>
    </source>
</reference>
<dbReference type="Pfam" id="PF07714">
    <property type="entry name" value="PK_Tyr_Ser-Thr"/>
    <property type="match status" value="1"/>
</dbReference>
<dbReference type="EMBL" id="JABCRI010000011">
    <property type="protein sequence ID" value="KAF8398302.1"/>
    <property type="molecule type" value="Genomic_DNA"/>
</dbReference>